<proteinExistence type="predicted"/>
<protein>
    <submittedName>
        <fullName evidence="1">Secreted protein</fullName>
    </submittedName>
</protein>
<accession>A0A0N4W9C8</accession>
<organism evidence="1">
    <name type="scientific">Haemonchus placei</name>
    <name type="common">Barber's pole worm</name>
    <dbReference type="NCBI Taxonomy" id="6290"/>
    <lineage>
        <taxon>Eukaryota</taxon>
        <taxon>Metazoa</taxon>
        <taxon>Ecdysozoa</taxon>
        <taxon>Nematoda</taxon>
        <taxon>Chromadorea</taxon>
        <taxon>Rhabditida</taxon>
        <taxon>Rhabditina</taxon>
        <taxon>Rhabditomorpha</taxon>
        <taxon>Strongyloidea</taxon>
        <taxon>Trichostrongylidae</taxon>
        <taxon>Haemonchus</taxon>
    </lineage>
</organism>
<evidence type="ECO:0000313" key="1">
    <source>
        <dbReference type="WBParaSite" id="HPLM_0000688801-mRNA-1"/>
    </source>
</evidence>
<dbReference type="AlphaFoldDB" id="A0A0N4W9C8"/>
<name>A0A0N4W9C8_HAEPC</name>
<sequence length="97" mass="10967">LRSLHYKRVPCIHHHFRTILVLVQTDLTEIHLHQVLTHSIELYTLIASLTSSSNMCSDGCEVFMATTFQARPYGIISQLVGRDPRTILNNVSSSCND</sequence>
<dbReference type="WBParaSite" id="HPLM_0000688801-mRNA-1">
    <property type="protein sequence ID" value="HPLM_0000688801-mRNA-1"/>
    <property type="gene ID" value="HPLM_0000688801"/>
</dbReference>
<reference evidence="1" key="1">
    <citation type="submission" date="2017-02" db="UniProtKB">
        <authorList>
            <consortium name="WormBaseParasite"/>
        </authorList>
    </citation>
    <scope>IDENTIFICATION</scope>
</reference>